<dbReference type="Proteomes" id="UP001301769">
    <property type="component" value="Unassembled WGS sequence"/>
</dbReference>
<evidence type="ECO:0000313" key="2">
    <source>
        <dbReference type="Proteomes" id="UP001301769"/>
    </source>
</evidence>
<proteinExistence type="predicted"/>
<protein>
    <submittedName>
        <fullName evidence="1">Uncharacterized protein</fullName>
    </submittedName>
</protein>
<organism evidence="1 2">
    <name type="scientific">Rhypophila decipiens</name>
    <dbReference type="NCBI Taxonomy" id="261697"/>
    <lineage>
        <taxon>Eukaryota</taxon>
        <taxon>Fungi</taxon>
        <taxon>Dikarya</taxon>
        <taxon>Ascomycota</taxon>
        <taxon>Pezizomycotina</taxon>
        <taxon>Sordariomycetes</taxon>
        <taxon>Sordariomycetidae</taxon>
        <taxon>Sordariales</taxon>
        <taxon>Naviculisporaceae</taxon>
        <taxon>Rhypophila</taxon>
    </lineage>
</organism>
<comment type="caution">
    <text evidence="1">The sequence shown here is derived from an EMBL/GenBank/DDBJ whole genome shotgun (WGS) entry which is preliminary data.</text>
</comment>
<sequence>MEAIFGIPEIVILFFQHCDGFQDAIALASTCRALASIWRAHFPTLIWPLAQAEIPGFSQALMAARATKLVCDAFEANRLPPDPFPLQELTGIVRKPDVEDLKRVFCLRHFVRCVEQMYRHWDHDGHKLPSRSLHEWEYPLEWETMRDHFHTAMCRVLYVGAVLTRSYLEPLLLAPTEGPPDLLRRLNSFADQDGGWRSEDLRYFGRFSIYDFEASDDKWEPVFGDLARFLLNDIKTTATATLYEITVDRNSPSRKLSTGEGGWLKETIYFLAAYEHMNDKLFNEHVKDPDDENLWEQDLVPPPFPDGVREVSIAMFGRFRPESISMPAKVQDASQCYLVNFPLGHYPRDNSVLPKVSPWNTDINALLHGLWSSSGCPNHRDDRTLTPSRAAIS</sequence>
<name>A0AAN7BBL5_9PEZI</name>
<dbReference type="AlphaFoldDB" id="A0AAN7BBL5"/>
<keyword evidence="2" id="KW-1185">Reference proteome</keyword>
<gene>
    <name evidence="1" type="ORF">QBC37DRAFT_25585</name>
</gene>
<evidence type="ECO:0000313" key="1">
    <source>
        <dbReference type="EMBL" id="KAK4217958.1"/>
    </source>
</evidence>
<reference evidence="1" key="1">
    <citation type="journal article" date="2023" name="Mol. Phylogenet. Evol.">
        <title>Genome-scale phylogeny and comparative genomics of the fungal order Sordariales.</title>
        <authorList>
            <person name="Hensen N."/>
            <person name="Bonometti L."/>
            <person name="Westerberg I."/>
            <person name="Brannstrom I.O."/>
            <person name="Guillou S."/>
            <person name="Cros-Aarteil S."/>
            <person name="Calhoun S."/>
            <person name="Haridas S."/>
            <person name="Kuo A."/>
            <person name="Mondo S."/>
            <person name="Pangilinan J."/>
            <person name="Riley R."/>
            <person name="LaButti K."/>
            <person name="Andreopoulos B."/>
            <person name="Lipzen A."/>
            <person name="Chen C."/>
            <person name="Yan M."/>
            <person name="Daum C."/>
            <person name="Ng V."/>
            <person name="Clum A."/>
            <person name="Steindorff A."/>
            <person name="Ohm R.A."/>
            <person name="Martin F."/>
            <person name="Silar P."/>
            <person name="Natvig D.O."/>
            <person name="Lalanne C."/>
            <person name="Gautier V."/>
            <person name="Ament-Velasquez S.L."/>
            <person name="Kruys A."/>
            <person name="Hutchinson M.I."/>
            <person name="Powell A.J."/>
            <person name="Barry K."/>
            <person name="Miller A.N."/>
            <person name="Grigoriev I.V."/>
            <person name="Debuchy R."/>
            <person name="Gladieux P."/>
            <person name="Hiltunen Thoren M."/>
            <person name="Johannesson H."/>
        </authorList>
    </citation>
    <scope>NUCLEOTIDE SEQUENCE</scope>
    <source>
        <strain evidence="1">PSN293</strain>
    </source>
</reference>
<dbReference type="EMBL" id="MU858056">
    <property type="protein sequence ID" value="KAK4217958.1"/>
    <property type="molecule type" value="Genomic_DNA"/>
</dbReference>
<reference evidence="1" key="2">
    <citation type="submission" date="2023-05" db="EMBL/GenBank/DDBJ databases">
        <authorList>
            <consortium name="Lawrence Berkeley National Laboratory"/>
            <person name="Steindorff A."/>
            <person name="Hensen N."/>
            <person name="Bonometti L."/>
            <person name="Westerberg I."/>
            <person name="Brannstrom I.O."/>
            <person name="Guillou S."/>
            <person name="Cros-Aarteil S."/>
            <person name="Calhoun S."/>
            <person name="Haridas S."/>
            <person name="Kuo A."/>
            <person name="Mondo S."/>
            <person name="Pangilinan J."/>
            <person name="Riley R."/>
            <person name="Labutti K."/>
            <person name="Andreopoulos B."/>
            <person name="Lipzen A."/>
            <person name="Chen C."/>
            <person name="Yanf M."/>
            <person name="Daum C."/>
            <person name="Ng V."/>
            <person name="Clum A."/>
            <person name="Ohm R."/>
            <person name="Martin F."/>
            <person name="Silar P."/>
            <person name="Natvig D."/>
            <person name="Lalanne C."/>
            <person name="Gautier V."/>
            <person name="Ament-Velasquez S.L."/>
            <person name="Kruys A."/>
            <person name="Hutchinson M.I."/>
            <person name="Powell A.J."/>
            <person name="Barry K."/>
            <person name="Miller A.N."/>
            <person name="Grigoriev I.V."/>
            <person name="Debuchy R."/>
            <person name="Gladieux P."/>
            <person name="Thoren M.H."/>
            <person name="Johannesson H."/>
        </authorList>
    </citation>
    <scope>NUCLEOTIDE SEQUENCE</scope>
    <source>
        <strain evidence="1">PSN293</strain>
    </source>
</reference>
<accession>A0AAN7BBL5</accession>